<dbReference type="NCBIfam" id="NF007148">
    <property type="entry name" value="PRK09585.3-2"/>
    <property type="match status" value="1"/>
</dbReference>
<gene>
    <name evidence="1" type="primary">anmK</name>
    <name evidence="2" type="ORF">AVDCRST_MAG18-957</name>
</gene>
<keyword evidence="1 2" id="KW-0808">Transferase</keyword>
<dbReference type="EMBL" id="CADCWN010000065">
    <property type="protein sequence ID" value="CAA9559490.1"/>
    <property type="molecule type" value="Genomic_DNA"/>
</dbReference>
<keyword evidence="1 2" id="KW-0418">Kinase</keyword>
<dbReference type="GO" id="GO:0016301">
    <property type="term" value="F:kinase activity"/>
    <property type="evidence" value="ECO:0007669"/>
    <property type="project" value="UniProtKB-KW"/>
</dbReference>
<feature type="binding site" evidence="1">
    <location>
        <begin position="21"/>
        <end position="28"/>
    </location>
    <ligand>
        <name>ATP</name>
        <dbReference type="ChEBI" id="CHEBI:30616"/>
    </ligand>
</feature>
<keyword evidence="1" id="KW-0119">Carbohydrate metabolism</keyword>
<comment type="pathway">
    <text evidence="1">Cell wall biogenesis; peptidoglycan recycling.</text>
</comment>
<organism evidence="2">
    <name type="scientific">uncultured Thermomicrobiales bacterium</name>
    <dbReference type="NCBI Taxonomy" id="1645740"/>
    <lineage>
        <taxon>Bacteria</taxon>
        <taxon>Pseudomonadati</taxon>
        <taxon>Thermomicrobiota</taxon>
        <taxon>Thermomicrobia</taxon>
        <taxon>Thermomicrobiales</taxon>
        <taxon>environmental samples</taxon>
    </lineage>
</organism>
<comment type="function">
    <text evidence="1">Catalyzes the specific phosphorylation of 1,6-anhydro-N-acetylmuramic acid (anhMurNAc) with the simultaneous cleavage of the 1,6-anhydro ring, generating MurNAc-6-P. Is required for the utilization of anhMurNAc either imported from the medium or derived from its own cell wall murein, and thus plays a role in cell wall recycling.</text>
</comment>
<dbReference type="CDD" id="cd24050">
    <property type="entry name" value="ASKHA_NBD_ANMK"/>
    <property type="match status" value="1"/>
</dbReference>
<evidence type="ECO:0000313" key="2">
    <source>
        <dbReference type="EMBL" id="CAA9559490.1"/>
    </source>
</evidence>
<dbReference type="GO" id="GO:0097175">
    <property type="term" value="P:1,6-anhydro-N-acetyl-beta-muramic acid catabolic process"/>
    <property type="evidence" value="ECO:0007669"/>
    <property type="project" value="UniProtKB-UniRule"/>
</dbReference>
<protein>
    <recommendedName>
        <fullName evidence="1">Anhydro-N-acetylmuramic acid kinase</fullName>
        <ecNumber evidence="1">2.7.1.170</ecNumber>
    </recommendedName>
    <alternativeName>
        <fullName evidence="1">AnhMurNAc kinase</fullName>
    </alternativeName>
</protein>
<dbReference type="Gene3D" id="3.30.420.40">
    <property type="match status" value="2"/>
</dbReference>
<dbReference type="GO" id="GO:0016773">
    <property type="term" value="F:phosphotransferase activity, alcohol group as acceptor"/>
    <property type="evidence" value="ECO:0007669"/>
    <property type="project" value="UniProtKB-UniRule"/>
</dbReference>
<keyword evidence="1" id="KW-0067">ATP-binding</keyword>
<proteinExistence type="inferred from homology"/>
<dbReference type="PANTHER" id="PTHR30605:SF0">
    <property type="entry name" value="ANHYDRO-N-ACETYLMURAMIC ACID KINASE"/>
    <property type="match status" value="1"/>
</dbReference>
<dbReference type="GO" id="GO:0006040">
    <property type="term" value="P:amino sugar metabolic process"/>
    <property type="evidence" value="ECO:0007669"/>
    <property type="project" value="InterPro"/>
</dbReference>
<dbReference type="Pfam" id="PF03702">
    <property type="entry name" value="AnmK"/>
    <property type="match status" value="1"/>
</dbReference>
<dbReference type="GO" id="GO:0005524">
    <property type="term" value="F:ATP binding"/>
    <property type="evidence" value="ECO:0007669"/>
    <property type="project" value="UniProtKB-UniRule"/>
</dbReference>
<dbReference type="UniPathway" id="UPA00544"/>
<sequence>MTAGDEQHPERERLVVGLMSGTSVDAIDAALVRIAPTAGGDRRRVELIAQSATPFDPALRAAIFDLFPPNTGTIARLAQLDALLGEAFAAATLDLLAGAGIAPEAVDLIGSHGQTVYHAPHAPQSPASGAGLSSAPVTVQIGAGAIIAARTGITTIHNFRSADLALGGEGAPLVPYVDYLIFGDEESLAIQNIGGIGNVTVIARGRGAAGLFAFDTGPGNMLIDALAVAASGGARQYDDEGALAANGTVSTPLLDDALEDGYFARQPPKSTGREEFGLPYAAEFRAKGLSLGLSDADLLATATALTARTIADAYRRFILPTTPLDAVLLCGGGARNPTLRRMLVAELVPLPVGSVEERGLSADAKEAIAFAVLAYETAHGRPGTLPATTGASRPAVLGSIAPGLGFRLW</sequence>
<keyword evidence="1" id="KW-0547">Nucleotide-binding</keyword>
<reference evidence="2" key="1">
    <citation type="submission" date="2020-02" db="EMBL/GenBank/DDBJ databases">
        <authorList>
            <person name="Meier V. D."/>
        </authorList>
    </citation>
    <scope>NUCLEOTIDE SEQUENCE</scope>
    <source>
        <strain evidence="2">AVDCRST_MAG18</strain>
    </source>
</reference>
<dbReference type="HAMAP" id="MF_01270">
    <property type="entry name" value="AnhMurNAc_kinase"/>
    <property type="match status" value="1"/>
</dbReference>
<dbReference type="EC" id="2.7.1.170" evidence="1"/>
<accession>A0A6J4UY89</accession>
<evidence type="ECO:0000256" key="1">
    <source>
        <dbReference type="HAMAP-Rule" id="MF_01270"/>
    </source>
</evidence>
<name>A0A6J4UY89_9BACT</name>
<comment type="pathway">
    <text evidence="1">Amino-sugar metabolism; 1,6-anhydro-N-acetylmuramate degradation.</text>
</comment>
<dbReference type="AlphaFoldDB" id="A0A6J4UY89"/>
<dbReference type="GO" id="GO:0009254">
    <property type="term" value="P:peptidoglycan turnover"/>
    <property type="evidence" value="ECO:0007669"/>
    <property type="project" value="UniProtKB-UniRule"/>
</dbReference>
<dbReference type="InterPro" id="IPR005338">
    <property type="entry name" value="Anhydro_N_Ac-Mur_kinase"/>
</dbReference>
<dbReference type="UniPathway" id="UPA00343"/>
<dbReference type="PANTHER" id="PTHR30605">
    <property type="entry name" value="ANHYDRO-N-ACETYLMURAMIC ACID KINASE"/>
    <property type="match status" value="1"/>
</dbReference>
<comment type="similarity">
    <text evidence="1">Belongs to the anhydro-N-acetylmuramic acid kinase family.</text>
</comment>
<comment type="catalytic activity">
    <reaction evidence="1">
        <text>1,6-anhydro-N-acetyl-beta-muramate + ATP + H2O = N-acetyl-D-muramate 6-phosphate + ADP + H(+)</text>
        <dbReference type="Rhea" id="RHEA:24952"/>
        <dbReference type="ChEBI" id="CHEBI:15377"/>
        <dbReference type="ChEBI" id="CHEBI:15378"/>
        <dbReference type="ChEBI" id="CHEBI:30616"/>
        <dbReference type="ChEBI" id="CHEBI:58690"/>
        <dbReference type="ChEBI" id="CHEBI:58722"/>
        <dbReference type="ChEBI" id="CHEBI:456216"/>
        <dbReference type="EC" id="2.7.1.170"/>
    </reaction>
</comment>
<dbReference type="InterPro" id="IPR043129">
    <property type="entry name" value="ATPase_NBD"/>
</dbReference>
<dbReference type="SUPFAM" id="SSF53067">
    <property type="entry name" value="Actin-like ATPase domain"/>
    <property type="match status" value="1"/>
</dbReference>